<feature type="region of interest" description="Disordered" evidence="1">
    <location>
        <begin position="1"/>
        <end position="89"/>
    </location>
</feature>
<sequence length="588" mass="58209">MAPKAKAAPPPPPPEPLEPPPPVGPAQELHVVLKVRMRLKPPAPEPPPKDPPPAPPPPSPPPPEPAPAKPGGKAPSKAASKKPPTPLSAKKAAAAAAAAAAAEAAAAAAAAALAKPVDPATLVLTLKYTPLAGLEQSVGPIKPVKSEVPSAATPTPGDAPTAAAGAAPAAAAPAAAAAHGKAAAGARTPSPVRPVSAVAPATSTPAPAAATSTSVAAVAAANMPYATVDVEHHVRIVVDEAAVRNLAAAHGLVALSLTLATPAPEEPPPPPKRALASKSKAAMEVPPPPTPMRCYSAVLMLDCSGMLVGDTTARAVWPDKAKGMPRSLEEVAEGIEADIQLLSIPKRPPAPPPPPSPPKPGRRADAKKKDEPPPPPPEPDLKDIPGSPLGLLHPELIPLLNPIVVTVRKAKSLPAAPATRAQLDSHCAPPALFMRWPPGATPREQPGLASPWLLPDNPNPGGIAAAAAAAAAANAAAAAAAASGGSGGGGDAAAASAPPAPPPSSSQLQLPPVVLAGPAGAAMSRVPPSAGSRFILFGQPEVFLAGDLPGGGEEALALCRESPLLVEVHDRTAIPEPPEFPLVEDDGE</sequence>
<feature type="compositionally biased region" description="Pro residues" evidence="1">
    <location>
        <begin position="41"/>
        <end position="68"/>
    </location>
</feature>
<protein>
    <submittedName>
        <fullName evidence="2">Uncharacterized protein</fullName>
    </submittedName>
</protein>
<feature type="region of interest" description="Disordered" evidence="1">
    <location>
        <begin position="342"/>
        <end position="388"/>
    </location>
</feature>
<gene>
    <name evidence="2" type="ORF">Agub_g13844</name>
</gene>
<feature type="compositionally biased region" description="Pro residues" evidence="1">
    <location>
        <begin position="8"/>
        <end position="24"/>
    </location>
</feature>
<feature type="compositionally biased region" description="Pro residues" evidence="1">
    <location>
        <begin position="346"/>
        <end position="359"/>
    </location>
</feature>
<feature type="compositionally biased region" description="Low complexity" evidence="1">
    <location>
        <begin position="69"/>
        <end position="89"/>
    </location>
</feature>
<dbReference type="Proteomes" id="UP001054857">
    <property type="component" value="Unassembled WGS sequence"/>
</dbReference>
<organism evidence="2 3">
    <name type="scientific">Astrephomene gubernaculifera</name>
    <dbReference type="NCBI Taxonomy" id="47775"/>
    <lineage>
        <taxon>Eukaryota</taxon>
        <taxon>Viridiplantae</taxon>
        <taxon>Chlorophyta</taxon>
        <taxon>core chlorophytes</taxon>
        <taxon>Chlorophyceae</taxon>
        <taxon>CS clade</taxon>
        <taxon>Chlamydomonadales</taxon>
        <taxon>Astrephomenaceae</taxon>
        <taxon>Astrephomene</taxon>
    </lineage>
</organism>
<evidence type="ECO:0000313" key="3">
    <source>
        <dbReference type="Proteomes" id="UP001054857"/>
    </source>
</evidence>
<accession>A0AAD3E4N2</accession>
<dbReference type="PANTHER" id="PTHR33667">
    <property type="entry name" value="SI:DKEY-57N24.6"/>
    <property type="match status" value="1"/>
</dbReference>
<dbReference type="EMBL" id="BMAR01000049">
    <property type="protein sequence ID" value="GFR51406.1"/>
    <property type="molecule type" value="Genomic_DNA"/>
</dbReference>
<feature type="non-terminal residue" evidence="2">
    <location>
        <position position="588"/>
    </location>
</feature>
<proteinExistence type="predicted"/>
<comment type="caution">
    <text evidence="2">The sequence shown here is derived from an EMBL/GenBank/DDBJ whole genome shotgun (WGS) entry which is preliminary data.</text>
</comment>
<feature type="region of interest" description="Disordered" evidence="1">
    <location>
        <begin position="481"/>
        <end position="511"/>
    </location>
</feature>
<evidence type="ECO:0000313" key="2">
    <source>
        <dbReference type="EMBL" id="GFR51406.1"/>
    </source>
</evidence>
<dbReference type="PANTHER" id="PTHR33667:SF7">
    <property type="entry name" value="RIKEN CDNA 1810020O05 GENE"/>
    <property type="match status" value="1"/>
</dbReference>
<feature type="compositionally biased region" description="Low complexity" evidence="1">
    <location>
        <begin position="151"/>
        <end position="165"/>
    </location>
</feature>
<reference evidence="2 3" key="1">
    <citation type="journal article" date="2021" name="Sci. Rep.">
        <title>Genome sequencing of the multicellular alga Astrephomene provides insights into convergent evolution of germ-soma differentiation.</title>
        <authorList>
            <person name="Yamashita S."/>
            <person name="Yamamoto K."/>
            <person name="Matsuzaki R."/>
            <person name="Suzuki S."/>
            <person name="Yamaguchi H."/>
            <person name="Hirooka S."/>
            <person name="Minakuchi Y."/>
            <person name="Miyagishima S."/>
            <person name="Kawachi M."/>
            <person name="Toyoda A."/>
            <person name="Nozaki H."/>
        </authorList>
    </citation>
    <scope>NUCLEOTIDE SEQUENCE [LARGE SCALE GENOMIC DNA]</scope>
    <source>
        <strain evidence="2 3">NIES-4017</strain>
    </source>
</reference>
<keyword evidence="3" id="KW-1185">Reference proteome</keyword>
<feature type="region of interest" description="Disordered" evidence="1">
    <location>
        <begin position="182"/>
        <end position="207"/>
    </location>
</feature>
<evidence type="ECO:0000256" key="1">
    <source>
        <dbReference type="SAM" id="MobiDB-lite"/>
    </source>
</evidence>
<name>A0AAD3E4N2_9CHLO</name>
<dbReference type="AlphaFoldDB" id="A0AAD3E4N2"/>
<feature type="region of interest" description="Disordered" evidence="1">
    <location>
        <begin position="144"/>
        <end position="165"/>
    </location>
</feature>
<feature type="compositionally biased region" description="Basic and acidic residues" evidence="1">
    <location>
        <begin position="362"/>
        <end position="372"/>
    </location>
</feature>